<evidence type="ECO:0000313" key="3">
    <source>
        <dbReference type="Proteomes" id="UP001196980"/>
    </source>
</evidence>
<feature type="non-terminal residue" evidence="2">
    <location>
        <position position="338"/>
    </location>
</feature>
<feature type="transmembrane region" description="Helical" evidence="1">
    <location>
        <begin position="256"/>
        <end position="276"/>
    </location>
</feature>
<feature type="transmembrane region" description="Helical" evidence="1">
    <location>
        <begin position="180"/>
        <end position="200"/>
    </location>
</feature>
<keyword evidence="1" id="KW-0472">Membrane</keyword>
<feature type="transmembrane region" description="Helical" evidence="1">
    <location>
        <begin position="207"/>
        <end position="224"/>
    </location>
</feature>
<feature type="transmembrane region" description="Helical" evidence="1">
    <location>
        <begin position="29"/>
        <end position="52"/>
    </location>
</feature>
<keyword evidence="3" id="KW-1185">Reference proteome</keyword>
<evidence type="ECO:0008006" key="4">
    <source>
        <dbReference type="Google" id="ProtNLM"/>
    </source>
</evidence>
<proteinExistence type="predicted"/>
<evidence type="ECO:0000256" key="1">
    <source>
        <dbReference type="SAM" id="Phobius"/>
    </source>
</evidence>
<keyword evidence="1" id="KW-1133">Transmembrane helix</keyword>
<organism evidence="2 3">
    <name type="scientific">Candidatus Magnetobacterium casense</name>
    <dbReference type="NCBI Taxonomy" id="1455061"/>
    <lineage>
        <taxon>Bacteria</taxon>
        <taxon>Pseudomonadati</taxon>
        <taxon>Nitrospirota</taxon>
        <taxon>Thermodesulfovibrionia</taxon>
        <taxon>Thermodesulfovibrionales</taxon>
        <taxon>Candidatus Magnetobacteriaceae</taxon>
        <taxon>Candidatus Magnetobacterium</taxon>
    </lineage>
</organism>
<feature type="transmembrane region" description="Helical" evidence="1">
    <location>
        <begin position="155"/>
        <end position="174"/>
    </location>
</feature>
<keyword evidence="1" id="KW-0812">Transmembrane</keyword>
<evidence type="ECO:0000313" key="2">
    <source>
        <dbReference type="EMBL" id="MBV6343745.1"/>
    </source>
</evidence>
<gene>
    <name evidence="2" type="ORF">HWQ67_19435</name>
</gene>
<dbReference type="EMBL" id="JABXWD010000784">
    <property type="protein sequence ID" value="MBV6343745.1"/>
    <property type="molecule type" value="Genomic_DNA"/>
</dbReference>
<dbReference type="RefSeq" id="WP_218254359.1">
    <property type="nucleotide sequence ID" value="NZ_JABXWD010000784.1"/>
</dbReference>
<reference evidence="2 3" key="1">
    <citation type="journal article" date="2020" name="J Geophys Res Biogeosci">
        <title>Magnetotaxis as an Adaptation to Enable Bacterial Shuttling of Microbial Sulfur and Sulfur Cycling Across Aquatic Oxic#Anoxic Interfaces.</title>
        <authorList>
            <person name="Li J."/>
            <person name="Liu P."/>
            <person name="Wang J."/>
            <person name="Roberts A.P."/>
            <person name="Pan Y."/>
        </authorList>
    </citation>
    <scope>NUCLEOTIDE SEQUENCE [LARGE SCALE GENOMIC DNA]</scope>
    <source>
        <strain evidence="2 3">MYR-1_YQ</strain>
    </source>
</reference>
<feature type="transmembrane region" description="Helical" evidence="1">
    <location>
        <begin position="79"/>
        <end position="97"/>
    </location>
</feature>
<comment type="caution">
    <text evidence="2">The sequence shown here is derived from an EMBL/GenBank/DDBJ whole genome shotgun (WGS) entry which is preliminary data.</text>
</comment>
<protein>
    <recommendedName>
        <fullName evidence="4">Glycosyltransferase RgtA/B/C/D-like domain-containing protein</fullName>
    </recommendedName>
</protein>
<name>A0ABS6S4I0_9BACT</name>
<dbReference type="Proteomes" id="UP001196980">
    <property type="component" value="Unassembled WGS sequence"/>
</dbReference>
<sequence>MFTIEAASRPFREMIQVAFNDVHPPLQFILYWFGGYRLIPLVAGIISCYLIWKLTHDRLATLIFAINPYFIHLSGETRGYGLLLMFSLLVLCGYKWAFPCALLTEHYAWMLLFAVPIAFWMLPWLLGSLSLIAYQSFVEECFKADRGFQWSLISVIKKLGGLVLNFAGGVQYSFMTPKQAWASITHPITALYGIPVLFLWCARNRRMWLLLAGPVLLLLLVYPIRLSARYLPMCSVAFLVLTVEGYRSARKLYPKIALSLMSLYIAALIYSLSWFIPSQMDCYHRENWIAVKEFIETNVDPGKDAVIGALRLCPLDENYKVSTRKARKVYEIYQGNPD</sequence>
<accession>A0ABS6S4I0</accession>
<feature type="transmembrane region" description="Helical" evidence="1">
    <location>
        <begin position="109"/>
        <end position="134"/>
    </location>
</feature>